<organism evidence="1 2">
    <name type="scientific">Solanum tuberosum</name>
    <name type="common">Potato</name>
    <dbReference type="NCBI Taxonomy" id="4113"/>
    <lineage>
        <taxon>Eukaryota</taxon>
        <taxon>Viridiplantae</taxon>
        <taxon>Streptophyta</taxon>
        <taxon>Embryophyta</taxon>
        <taxon>Tracheophyta</taxon>
        <taxon>Spermatophyta</taxon>
        <taxon>Magnoliopsida</taxon>
        <taxon>eudicotyledons</taxon>
        <taxon>Gunneridae</taxon>
        <taxon>Pentapetalae</taxon>
        <taxon>asterids</taxon>
        <taxon>lamiids</taxon>
        <taxon>Solanales</taxon>
        <taxon>Solanaceae</taxon>
        <taxon>Solanoideae</taxon>
        <taxon>Solaneae</taxon>
        <taxon>Solanum</taxon>
    </lineage>
</organism>
<proteinExistence type="predicted"/>
<keyword evidence="2" id="KW-1185">Reference proteome</keyword>
<dbReference type="EMBL" id="JAIVGD010000015">
    <property type="protein sequence ID" value="KAH0757572.1"/>
    <property type="molecule type" value="Genomic_DNA"/>
</dbReference>
<protein>
    <recommendedName>
        <fullName evidence="3">Transposase MuDR plant domain-containing protein</fullName>
    </recommendedName>
</protein>
<accession>A0ABQ7V0H0</accession>
<name>A0ABQ7V0H0_SOLTU</name>
<evidence type="ECO:0008006" key="3">
    <source>
        <dbReference type="Google" id="ProtNLM"/>
    </source>
</evidence>
<sequence>MAVAEFVVAGGDYMGVWEETPKRWNWKSFSKTTVPIVLPRNGSYDDMIAGVIEVESLGDHSNESLGGHSMNIHDDSTNVENQLVYDKDPERECCEEMQGEQELRSQSNHSFSDGTNLCINQTFIYKIELQLLLAEAATKKPFDFSTLRSCTKYLKVKCVYHNCAWMLRARKYECSNRFRIYKYIGEHSCGFEHANSSHRKISIKVIASLCVNMYRDGKGLNVKEIQRAMINSFRCSPSYWKCWKGVVVAKEMVRGTAENG</sequence>
<dbReference type="Proteomes" id="UP000826656">
    <property type="component" value="Unassembled WGS sequence"/>
</dbReference>
<evidence type="ECO:0000313" key="2">
    <source>
        <dbReference type="Proteomes" id="UP000826656"/>
    </source>
</evidence>
<reference evidence="1 2" key="1">
    <citation type="journal article" date="2021" name="bioRxiv">
        <title>Chromosome-scale and haplotype-resolved genome assembly of a tetraploid potato cultivar.</title>
        <authorList>
            <person name="Sun H."/>
            <person name="Jiao W.-B."/>
            <person name="Krause K."/>
            <person name="Campoy J.A."/>
            <person name="Goel M."/>
            <person name="Folz-Donahue K."/>
            <person name="Kukat C."/>
            <person name="Huettel B."/>
            <person name="Schneeberger K."/>
        </authorList>
    </citation>
    <scope>NUCLEOTIDE SEQUENCE [LARGE SCALE GENOMIC DNA]</scope>
    <source>
        <strain evidence="1">SolTubOtavaFocal</strain>
        <tissue evidence="1">Leaves</tissue>
    </source>
</reference>
<gene>
    <name evidence="1" type="ORF">KY290_021065</name>
</gene>
<comment type="caution">
    <text evidence="1">The sequence shown here is derived from an EMBL/GenBank/DDBJ whole genome shotgun (WGS) entry which is preliminary data.</text>
</comment>
<evidence type="ECO:0000313" key="1">
    <source>
        <dbReference type="EMBL" id="KAH0757572.1"/>
    </source>
</evidence>